<evidence type="ECO:0000256" key="1">
    <source>
        <dbReference type="ARBA" id="ARBA00023015"/>
    </source>
</evidence>
<organism evidence="5 6">
    <name type="scientific">Lachnotalea glycerini</name>
    <dbReference type="NCBI Taxonomy" id="1763509"/>
    <lineage>
        <taxon>Bacteria</taxon>
        <taxon>Bacillati</taxon>
        <taxon>Bacillota</taxon>
        <taxon>Clostridia</taxon>
        <taxon>Lachnospirales</taxon>
        <taxon>Lachnospiraceae</taxon>
        <taxon>Lachnotalea</taxon>
    </lineage>
</organism>
<accession>A0A371JEZ8</accession>
<evidence type="ECO:0000313" key="6">
    <source>
        <dbReference type="Proteomes" id="UP000216411"/>
    </source>
</evidence>
<dbReference type="Pfam" id="PF01022">
    <property type="entry name" value="HTH_5"/>
    <property type="match status" value="1"/>
</dbReference>
<dbReference type="GO" id="GO:0003677">
    <property type="term" value="F:DNA binding"/>
    <property type="evidence" value="ECO:0007669"/>
    <property type="project" value="UniProtKB-KW"/>
</dbReference>
<dbReference type="Proteomes" id="UP000216411">
    <property type="component" value="Unassembled WGS sequence"/>
</dbReference>
<protein>
    <submittedName>
        <fullName evidence="5">ArsR family transcriptional regulator</fullName>
    </submittedName>
</protein>
<keyword evidence="3" id="KW-0804">Transcription</keyword>
<dbReference type="AlphaFoldDB" id="A0A371JEZ8"/>
<dbReference type="PANTHER" id="PTHR33154">
    <property type="entry name" value="TRANSCRIPTIONAL REGULATOR, ARSR FAMILY"/>
    <property type="match status" value="1"/>
</dbReference>
<dbReference type="SMART" id="SM00418">
    <property type="entry name" value="HTH_ARSR"/>
    <property type="match status" value="1"/>
</dbReference>
<feature type="domain" description="HTH arsR-type" evidence="4">
    <location>
        <begin position="277"/>
        <end position="368"/>
    </location>
</feature>
<evidence type="ECO:0000256" key="3">
    <source>
        <dbReference type="ARBA" id="ARBA00023163"/>
    </source>
</evidence>
<reference evidence="5 6" key="1">
    <citation type="journal article" date="2017" name="Genome Announc.">
        <title>Draft Genome Sequence of a Sporulating and Motile Strain of Lachnotalea glycerini Isolated from Water in Quebec City, Canada.</title>
        <authorList>
            <person name="Maheux A.F."/>
            <person name="Boudreau D.K."/>
            <person name="Berube E."/>
            <person name="Boissinot M."/>
            <person name="Raymond F."/>
            <person name="Brodeur S."/>
            <person name="Corbeil J."/>
            <person name="Isabel S."/>
            <person name="Omar R.F."/>
            <person name="Bergeron M.G."/>
        </authorList>
    </citation>
    <scope>NUCLEOTIDE SEQUENCE [LARGE SCALE GENOMIC DNA]</scope>
    <source>
        <strain evidence="5 6">CCRI-19302</strain>
    </source>
</reference>
<name>A0A371JEZ8_9FIRM</name>
<dbReference type="InterPro" id="IPR011991">
    <property type="entry name" value="ArsR-like_HTH"/>
</dbReference>
<dbReference type="EMBL" id="NOKA02000018">
    <property type="protein sequence ID" value="RDY31313.1"/>
    <property type="molecule type" value="Genomic_DNA"/>
</dbReference>
<dbReference type="InterPro" id="IPR036388">
    <property type="entry name" value="WH-like_DNA-bd_sf"/>
</dbReference>
<gene>
    <name evidence="5" type="ORF">CG710_010480</name>
</gene>
<comment type="caution">
    <text evidence="5">The sequence shown here is derived from an EMBL/GenBank/DDBJ whole genome shotgun (WGS) entry which is preliminary data.</text>
</comment>
<dbReference type="OrthoDB" id="1706794at2"/>
<dbReference type="PANTHER" id="PTHR33154:SF18">
    <property type="entry name" value="ARSENICAL RESISTANCE OPERON REPRESSOR"/>
    <property type="match status" value="1"/>
</dbReference>
<dbReference type="CDD" id="cd00090">
    <property type="entry name" value="HTH_ARSR"/>
    <property type="match status" value="1"/>
</dbReference>
<dbReference type="InterPro" id="IPR051081">
    <property type="entry name" value="HTH_MetalResp_TranReg"/>
</dbReference>
<dbReference type="Gene3D" id="1.10.10.10">
    <property type="entry name" value="Winged helix-like DNA-binding domain superfamily/Winged helix DNA-binding domain"/>
    <property type="match status" value="1"/>
</dbReference>
<sequence>MMAEYTVIRDIDYYKESIELLYRITNNNSYENLKLDMLKRLEEREHAKVIEQLDKLSKIEEDIKREIDITHMDIQFYFRRFVTEDLCIAKILYQSMIHTVFQSDTKAIKNYIKQSFQNIKNDNTLQLSLENYEMAVSKFENNQVMPYTDRIGNLECEAAQKWQILDLIEHSDEHLDRLFPILEHTISKMKKFENILEELKKESCDYWEEYFKKNEFMKLINIFFNIKEDSFPTKPAYIRPQIMNYNKVLLYGNDENAGDYHILDVGITFDCEFRATKNTLTKEQLCTGLKMLSDPSKFEILRFIKDKRAYGQEIASELNLTTATISHHMNALITLGLINLEKVDNRIYYQTNKEAIYILLEEVKQTLF</sequence>
<dbReference type="PROSITE" id="PS50987">
    <property type="entry name" value="HTH_ARSR_2"/>
    <property type="match status" value="1"/>
</dbReference>
<keyword evidence="2" id="KW-0238">DNA-binding</keyword>
<keyword evidence="6" id="KW-1185">Reference proteome</keyword>
<dbReference type="SUPFAM" id="SSF46785">
    <property type="entry name" value="Winged helix' DNA-binding domain"/>
    <property type="match status" value="1"/>
</dbReference>
<dbReference type="InterPro" id="IPR001845">
    <property type="entry name" value="HTH_ArsR_DNA-bd_dom"/>
</dbReference>
<dbReference type="PRINTS" id="PR00778">
    <property type="entry name" value="HTHARSR"/>
</dbReference>
<keyword evidence="1" id="KW-0805">Transcription regulation</keyword>
<proteinExistence type="predicted"/>
<evidence type="ECO:0000256" key="2">
    <source>
        <dbReference type="ARBA" id="ARBA00023125"/>
    </source>
</evidence>
<dbReference type="GO" id="GO:0003700">
    <property type="term" value="F:DNA-binding transcription factor activity"/>
    <property type="evidence" value="ECO:0007669"/>
    <property type="project" value="InterPro"/>
</dbReference>
<dbReference type="RefSeq" id="WP_115804194.1">
    <property type="nucleotide sequence ID" value="NZ_NOKA02000018.1"/>
</dbReference>
<evidence type="ECO:0000313" key="5">
    <source>
        <dbReference type="EMBL" id="RDY31313.1"/>
    </source>
</evidence>
<evidence type="ECO:0000259" key="4">
    <source>
        <dbReference type="PROSITE" id="PS50987"/>
    </source>
</evidence>
<dbReference type="InterPro" id="IPR036390">
    <property type="entry name" value="WH_DNA-bd_sf"/>
</dbReference>